<dbReference type="EMBL" id="JACHHD010000014">
    <property type="protein sequence ID" value="MBB5185389.1"/>
    <property type="molecule type" value="Genomic_DNA"/>
</dbReference>
<dbReference type="NCBIfam" id="NF002114">
    <property type="entry name" value="PRK00951.2-4"/>
    <property type="match status" value="1"/>
</dbReference>
<evidence type="ECO:0000313" key="7">
    <source>
        <dbReference type="EMBL" id="MBB5185389.1"/>
    </source>
</evidence>
<dbReference type="PANTHER" id="PTHR23133">
    <property type="entry name" value="IMIDAZOLEGLYCEROL-PHOSPHATE DEHYDRATASE HIS7"/>
    <property type="match status" value="1"/>
</dbReference>
<dbReference type="Proteomes" id="UP000521313">
    <property type="component" value="Unassembled WGS sequence"/>
</dbReference>
<dbReference type="GO" id="GO:0005737">
    <property type="term" value="C:cytoplasm"/>
    <property type="evidence" value="ECO:0007669"/>
    <property type="project" value="UniProtKB-SubCell"/>
</dbReference>
<keyword evidence="5 6" id="KW-0456">Lyase</keyword>
<evidence type="ECO:0000256" key="1">
    <source>
        <dbReference type="ARBA" id="ARBA00005047"/>
    </source>
</evidence>
<dbReference type="Gene3D" id="3.30.230.40">
    <property type="entry name" value="Imidazole glycerol phosphate dehydratase, domain 1"/>
    <property type="match status" value="2"/>
</dbReference>
<comment type="catalytic activity">
    <reaction evidence="6">
        <text>D-erythro-1-(imidazol-4-yl)glycerol 3-phosphate = 3-(imidazol-4-yl)-2-oxopropyl phosphate + H2O</text>
        <dbReference type="Rhea" id="RHEA:11040"/>
        <dbReference type="ChEBI" id="CHEBI:15377"/>
        <dbReference type="ChEBI" id="CHEBI:57766"/>
        <dbReference type="ChEBI" id="CHEBI:58278"/>
        <dbReference type="EC" id="4.2.1.19"/>
    </reaction>
</comment>
<keyword evidence="6" id="KW-0963">Cytoplasm</keyword>
<dbReference type="InterPro" id="IPR020565">
    <property type="entry name" value="ImidazoleglycerP_deHydtase_CS"/>
</dbReference>
<reference evidence="7 8" key="1">
    <citation type="submission" date="2020-08" db="EMBL/GenBank/DDBJ databases">
        <title>Genomic Encyclopedia of Type Strains, Phase IV (KMG-IV): sequencing the most valuable type-strain genomes for metagenomic binning, comparative biology and taxonomic classification.</title>
        <authorList>
            <person name="Goeker M."/>
        </authorList>
    </citation>
    <scope>NUCLEOTIDE SEQUENCE [LARGE SCALE GENOMIC DNA]</scope>
    <source>
        <strain evidence="7 8">DSM 26963</strain>
    </source>
</reference>
<protein>
    <recommendedName>
        <fullName evidence="2 6">Imidazoleglycerol-phosphate dehydratase</fullName>
        <shortName evidence="6">IGPD</shortName>
        <ecNumber evidence="6">4.2.1.19</ecNumber>
    </recommendedName>
</protein>
<dbReference type="AlphaFoldDB" id="A0A7W8D3P1"/>
<dbReference type="HAMAP" id="MF_00076">
    <property type="entry name" value="HisB"/>
    <property type="match status" value="1"/>
</dbReference>
<dbReference type="InterPro" id="IPR020568">
    <property type="entry name" value="Ribosomal_Su5_D2-typ_SF"/>
</dbReference>
<dbReference type="Pfam" id="PF00475">
    <property type="entry name" value="IGPD"/>
    <property type="match status" value="1"/>
</dbReference>
<dbReference type="InterPro" id="IPR000807">
    <property type="entry name" value="ImidazoleglycerolP_deHydtase"/>
</dbReference>
<evidence type="ECO:0000256" key="4">
    <source>
        <dbReference type="ARBA" id="ARBA00023102"/>
    </source>
</evidence>
<comment type="subcellular location">
    <subcellularLocation>
        <location evidence="6">Cytoplasm</location>
    </subcellularLocation>
</comment>
<dbReference type="InterPro" id="IPR038494">
    <property type="entry name" value="IGPD_sf"/>
</dbReference>
<evidence type="ECO:0000256" key="2">
    <source>
        <dbReference type="ARBA" id="ARBA00016664"/>
    </source>
</evidence>
<dbReference type="CDD" id="cd07914">
    <property type="entry name" value="IGPD"/>
    <property type="match status" value="1"/>
</dbReference>
<comment type="similarity">
    <text evidence="6">Belongs to the imidazoleglycerol-phosphate dehydratase family.</text>
</comment>
<name>A0A7W8D3P1_9FIRM</name>
<dbReference type="GO" id="GO:0000105">
    <property type="term" value="P:L-histidine biosynthetic process"/>
    <property type="evidence" value="ECO:0007669"/>
    <property type="project" value="UniProtKB-UniRule"/>
</dbReference>
<dbReference type="UniPathway" id="UPA00031">
    <property type="reaction ID" value="UER00011"/>
</dbReference>
<comment type="pathway">
    <text evidence="1 6">Amino-acid biosynthesis; L-histidine biosynthesis; L-histidine from 5-phospho-alpha-D-ribose 1-diphosphate: step 6/9.</text>
</comment>
<dbReference type="RefSeq" id="WP_183376302.1">
    <property type="nucleotide sequence ID" value="NZ_JACHHD010000014.1"/>
</dbReference>
<comment type="caution">
    <text evidence="7">The sequence shown here is derived from an EMBL/GenBank/DDBJ whole genome shotgun (WGS) entry which is preliminary data.</text>
</comment>
<dbReference type="NCBIfam" id="NF002111">
    <property type="entry name" value="PRK00951.2-1"/>
    <property type="match status" value="1"/>
</dbReference>
<dbReference type="SUPFAM" id="SSF54211">
    <property type="entry name" value="Ribosomal protein S5 domain 2-like"/>
    <property type="match status" value="2"/>
</dbReference>
<keyword evidence="3 6" id="KW-0028">Amino-acid biosynthesis</keyword>
<evidence type="ECO:0000256" key="3">
    <source>
        <dbReference type="ARBA" id="ARBA00022605"/>
    </source>
</evidence>
<evidence type="ECO:0000256" key="5">
    <source>
        <dbReference type="ARBA" id="ARBA00023239"/>
    </source>
</evidence>
<dbReference type="PANTHER" id="PTHR23133:SF2">
    <property type="entry name" value="IMIDAZOLEGLYCEROL-PHOSPHATE DEHYDRATASE"/>
    <property type="match status" value="1"/>
</dbReference>
<proteinExistence type="inferred from homology"/>
<evidence type="ECO:0000256" key="6">
    <source>
        <dbReference type="HAMAP-Rule" id="MF_00076"/>
    </source>
</evidence>
<accession>A0A7W8D3P1</accession>
<gene>
    <name evidence="6" type="primary">hisB</name>
    <name evidence="7" type="ORF">HNQ43_001443</name>
</gene>
<sequence length="194" mass="21496">MRTGICDRTTKETKISCSIDLDGKGRAEIETGIGFFDHMLDLLAFHSQMDIRLRAAGDLEVCDHHTIEDCGIALGAAFKEALGDKKGIERYGSFRLVMDEALADVILDISGRPYLVFDATFKRETIGNYSVEMTKEFFYAFAVASGLSLHIHVPYGENDHHKIEAIFKAFARALKQAFAITSDILPSSKGRIEG</sequence>
<evidence type="ECO:0000313" key="8">
    <source>
        <dbReference type="Proteomes" id="UP000521313"/>
    </source>
</evidence>
<dbReference type="FunFam" id="3.30.230.40:FF:000003">
    <property type="entry name" value="Imidazoleglycerol-phosphate dehydratase HisB"/>
    <property type="match status" value="1"/>
</dbReference>
<dbReference type="EC" id="4.2.1.19" evidence="6"/>
<keyword evidence="4 6" id="KW-0368">Histidine biosynthesis</keyword>
<dbReference type="PROSITE" id="PS00955">
    <property type="entry name" value="IGP_DEHYDRATASE_2"/>
    <property type="match status" value="1"/>
</dbReference>
<dbReference type="GO" id="GO:0004424">
    <property type="term" value="F:imidazoleglycerol-phosphate dehydratase activity"/>
    <property type="evidence" value="ECO:0007669"/>
    <property type="project" value="UniProtKB-UniRule"/>
</dbReference>
<dbReference type="FunFam" id="3.30.230.40:FF:000001">
    <property type="entry name" value="Imidazoleglycerol-phosphate dehydratase HisB"/>
    <property type="match status" value="1"/>
</dbReference>
<organism evidence="7 8">
    <name type="scientific">Faecalicoccus acidiformans</name>
    <dbReference type="NCBI Taxonomy" id="915173"/>
    <lineage>
        <taxon>Bacteria</taxon>
        <taxon>Bacillati</taxon>
        <taxon>Bacillota</taxon>
        <taxon>Erysipelotrichia</taxon>
        <taxon>Erysipelotrichales</taxon>
        <taxon>Erysipelotrichaceae</taxon>
        <taxon>Faecalicoccus</taxon>
    </lineage>
</organism>